<feature type="compositionally biased region" description="Basic and acidic residues" evidence="1">
    <location>
        <begin position="238"/>
        <end position="247"/>
    </location>
</feature>
<proteinExistence type="predicted"/>
<protein>
    <submittedName>
        <fullName evidence="2">Uncharacterized protein</fullName>
    </submittedName>
</protein>
<sequence>MGSHYCEEVTLFFSIKDLEEILNLFNNARKIRKDSHKLFSFCNSYELLFDSNCYSVTEEKTEKKEVKKISSLGLLANEKSKTFEEENMNKQGNKKENEDEKENIISKSSVSKNGLFNEKNAYDHHEIISEEIFNCLYKNTKNAKFTKKYKLLIEIIIQAIIYANKINLDIYKLNLFISIIIMVMYKIMENLQENVKRQKKRKEITISYFINLLEKNTSYFDHVQANKDNQNCDPENEDNSKVEKIEPSDNSNIMNDEKHRKNNKREKKEKKKMEKEINNIESSNNLKNKKGAHDDNIKTQILEDEKHLIQNDINKDNKNVDNTDLISSDSINIEKNIILFEYNEAKYIIKYMFDEIFSIYNILEYLFLFPPLSANISVCTTFASISAPHSFSTYNEIKQESGKEQTEENEFAANSYIKEALDVPLFVLDKFYDHVKELQHKINQAIV</sequence>
<reference evidence="2 3" key="1">
    <citation type="submission" date="2016-08" db="EMBL/GenBank/DDBJ databases">
        <authorList>
            <consortium name="Pathogen Informatics"/>
        </authorList>
    </citation>
    <scope>NUCLEOTIDE SEQUENCE [LARGE SCALE GENOMIC DNA]</scope>
    <source>
        <strain evidence="2 3">AJ</strain>
    </source>
</reference>
<dbReference type="Proteomes" id="UP000507163">
    <property type="component" value="Chromosome 5"/>
</dbReference>
<evidence type="ECO:0000313" key="3">
    <source>
        <dbReference type="Proteomes" id="UP000507163"/>
    </source>
</evidence>
<accession>A0A1C6X7J5</accession>
<dbReference type="EMBL" id="LT608171">
    <property type="protein sequence ID" value="SCL99249.1"/>
    <property type="molecule type" value="Genomic_DNA"/>
</dbReference>
<feature type="region of interest" description="Disordered" evidence="1">
    <location>
        <begin position="225"/>
        <end position="274"/>
    </location>
</feature>
<feature type="compositionally biased region" description="Basic residues" evidence="1">
    <location>
        <begin position="260"/>
        <end position="270"/>
    </location>
</feature>
<organism evidence="2 3">
    <name type="scientific">Plasmodium chabaudi chabaudi</name>
    <dbReference type="NCBI Taxonomy" id="31271"/>
    <lineage>
        <taxon>Eukaryota</taxon>
        <taxon>Sar</taxon>
        <taxon>Alveolata</taxon>
        <taxon>Apicomplexa</taxon>
        <taxon>Aconoidasida</taxon>
        <taxon>Haemosporida</taxon>
        <taxon>Plasmodiidae</taxon>
        <taxon>Plasmodium</taxon>
        <taxon>Plasmodium (Vinckeia)</taxon>
    </lineage>
</organism>
<dbReference type="AlphaFoldDB" id="A0A1C6X7J5"/>
<evidence type="ECO:0000256" key="1">
    <source>
        <dbReference type="SAM" id="MobiDB-lite"/>
    </source>
</evidence>
<evidence type="ECO:0000313" key="2">
    <source>
        <dbReference type="EMBL" id="SCL99249.1"/>
    </source>
</evidence>
<name>A0A1C6X7J5_PLACU</name>
<gene>
    <name evidence="2" type="ORF">PCHAJ_000073700</name>
</gene>